<dbReference type="Proteomes" id="UP001165444">
    <property type="component" value="Unassembled WGS sequence"/>
</dbReference>
<dbReference type="PROSITE" id="PS51257">
    <property type="entry name" value="PROKAR_LIPOPROTEIN"/>
    <property type="match status" value="1"/>
</dbReference>
<protein>
    <recommendedName>
        <fullName evidence="5">Lipoprotein</fullName>
    </recommendedName>
</protein>
<feature type="chain" id="PRO_5046545893" description="Lipoprotein" evidence="2">
    <location>
        <begin position="24"/>
        <end position="158"/>
    </location>
</feature>
<reference evidence="3 4" key="1">
    <citation type="submission" date="2022-03" db="EMBL/GenBank/DDBJ databases">
        <title>Parabacteroides sp. nov. isolated from swine feces.</title>
        <authorList>
            <person name="Bak J.E."/>
        </authorList>
    </citation>
    <scope>NUCLEOTIDE SEQUENCE [LARGE SCALE GENOMIC DNA]</scope>
    <source>
        <strain evidence="3 4">AGMB00274</strain>
    </source>
</reference>
<dbReference type="EMBL" id="JAKZMM010000012">
    <property type="protein sequence ID" value="MCJ2380227.1"/>
    <property type="molecule type" value="Genomic_DNA"/>
</dbReference>
<sequence length="158" mass="17786">MMKTNMISIGMCAFALMACGASKETVVNQEKADWGQLSFRETLQTQVVPMSEANLAIPITALQDLPPAAVFHQSSGQANVSVRLVHDTLFVESRCDSLMQLVYQYENQINQWQQERHNQVVHTERDIGWKGPIIGISFMIGLLILLGWIWIKNKSPGR</sequence>
<evidence type="ECO:0000256" key="1">
    <source>
        <dbReference type="SAM" id="Phobius"/>
    </source>
</evidence>
<keyword evidence="1" id="KW-0812">Transmembrane</keyword>
<organism evidence="3 4">
    <name type="scientific">Parabacteroides faecalis</name>
    <dbReference type="NCBI Taxonomy" id="2924040"/>
    <lineage>
        <taxon>Bacteria</taxon>
        <taxon>Pseudomonadati</taxon>
        <taxon>Bacteroidota</taxon>
        <taxon>Bacteroidia</taxon>
        <taxon>Bacteroidales</taxon>
        <taxon>Tannerellaceae</taxon>
        <taxon>Parabacteroides</taxon>
    </lineage>
</organism>
<evidence type="ECO:0008006" key="5">
    <source>
        <dbReference type="Google" id="ProtNLM"/>
    </source>
</evidence>
<accession>A0ABT0BZN9</accession>
<keyword evidence="4" id="KW-1185">Reference proteome</keyword>
<feature type="transmembrane region" description="Helical" evidence="1">
    <location>
        <begin position="133"/>
        <end position="151"/>
    </location>
</feature>
<keyword evidence="1" id="KW-1133">Transmembrane helix</keyword>
<comment type="caution">
    <text evidence="3">The sequence shown here is derived from an EMBL/GenBank/DDBJ whole genome shotgun (WGS) entry which is preliminary data.</text>
</comment>
<feature type="signal peptide" evidence="2">
    <location>
        <begin position="1"/>
        <end position="23"/>
    </location>
</feature>
<proteinExistence type="predicted"/>
<keyword evidence="2" id="KW-0732">Signal</keyword>
<gene>
    <name evidence="3" type="ORF">MUN53_06310</name>
</gene>
<keyword evidence="1" id="KW-0472">Membrane</keyword>
<evidence type="ECO:0000256" key="2">
    <source>
        <dbReference type="SAM" id="SignalP"/>
    </source>
</evidence>
<dbReference type="RefSeq" id="WP_243324030.1">
    <property type="nucleotide sequence ID" value="NZ_JAKZMM010000012.1"/>
</dbReference>
<evidence type="ECO:0000313" key="3">
    <source>
        <dbReference type="EMBL" id="MCJ2380227.1"/>
    </source>
</evidence>
<name>A0ABT0BZN9_9BACT</name>
<evidence type="ECO:0000313" key="4">
    <source>
        <dbReference type="Proteomes" id="UP001165444"/>
    </source>
</evidence>